<sequence length="33" mass="3903">MCPSPQQQRDYSDKVAEQIDEEVHNIIQHAYET</sequence>
<accession>X1GMD1</accession>
<reference evidence="1" key="1">
    <citation type="journal article" date="2014" name="Front. Microbiol.">
        <title>High frequency of phylogenetically diverse reductive dehalogenase-homologous genes in deep subseafloor sedimentary metagenomes.</title>
        <authorList>
            <person name="Kawai M."/>
            <person name="Futagami T."/>
            <person name="Toyoda A."/>
            <person name="Takaki Y."/>
            <person name="Nishi S."/>
            <person name="Hori S."/>
            <person name="Arai W."/>
            <person name="Tsubouchi T."/>
            <person name="Morono Y."/>
            <person name="Uchiyama I."/>
            <person name="Ito T."/>
            <person name="Fujiyama A."/>
            <person name="Inagaki F."/>
            <person name="Takami H."/>
        </authorList>
    </citation>
    <scope>NUCLEOTIDE SEQUENCE</scope>
    <source>
        <strain evidence="1">Expedition CK06-06</strain>
    </source>
</reference>
<name>X1GMD1_9ZZZZ</name>
<proteinExistence type="predicted"/>
<dbReference type="EMBL" id="BARU01025278">
    <property type="protein sequence ID" value="GAH59046.1"/>
    <property type="molecule type" value="Genomic_DNA"/>
</dbReference>
<organism evidence="1">
    <name type="scientific">marine sediment metagenome</name>
    <dbReference type="NCBI Taxonomy" id="412755"/>
    <lineage>
        <taxon>unclassified sequences</taxon>
        <taxon>metagenomes</taxon>
        <taxon>ecological metagenomes</taxon>
    </lineage>
</organism>
<feature type="non-terminal residue" evidence="1">
    <location>
        <position position="33"/>
    </location>
</feature>
<evidence type="ECO:0000313" key="1">
    <source>
        <dbReference type="EMBL" id="GAH59046.1"/>
    </source>
</evidence>
<protein>
    <submittedName>
        <fullName evidence="1">Uncharacterized protein</fullName>
    </submittedName>
</protein>
<dbReference type="AlphaFoldDB" id="X1GMD1"/>
<comment type="caution">
    <text evidence="1">The sequence shown here is derived from an EMBL/GenBank/DDBJ whole genome shotgun (WGS) entry which is preliminary data.</text>
</comment>
<gene>
    <name evidence="1" type="ORF">S03H2_40744</name>
</gene>